<protein>
    <submittedName>
        <fullName evidence="1">Uncharacterized protein</fullName>
    </submittedName>
</protein>
<evidence type="ECO:0000313" key="2">
    <source>
        <dbReference type="Proteomes" id="UP001204376"/>
    </source>
</evidence>
<reference evidence="1 2" key="1">
    <citation type="submission" date="2022-07" db="EMBL/GenBank/DDBJ databases">
        <title>Mucilaginibacter sp. JC4.</title>
        <authorList>
            <person name="Le V."/>
            <person name="Ko S.-R."/>
            <person name="Ahn C.-Y."/>
            <person name="Oh H.-M."/>
        </authorList>
    </citation>
    <scope>NUCLEOTIDE SEQUENCE [LARGE SCALE GENOMIC DNA]</scope>
    <source>
        <strain evidence="1 2">JC4</strain>
    </source>
</reference>
<dbReference type="RefSeq" id="WP_256537712.1">
    <property type="nucleotide sequence ID" value="NZ_JANHOH010000001.1"/>
</dbReference>
<dbReference type="Proteomes" id="UP001204376">
    <property type="component" value="Unassembled WGS sequence"/>
</dbReference>
<keyword evidence="2" id="KW-1185">Reference proteome</keyword>
<evidence type="ECO:0000313" key="1">
    <source>
        <dbReference type="EMBL" id="MCQ6957508.1"/>
    </source>
</evidence>
<gene>
    <name evidence="1" type="ORF">NPE20_06055</name>
</gene>
<organism evidence="1 2">
    <name type="scientific">Mucilaginibacter aquariorum</name>
    <dbReference type="NCBI Taxonomy" id="2967225"/>
    <lineage>
        <taxon>Bacteria</taxon>
        <taxon>Pseudomonadati</taxon>
        <taxon>Bacteroidota</taxon>
        <taxon>Sphingobacteriia</taxon>
        <taxon>Sphingobacteriales</taxon>
        <taxon>Sphingobacteriaceae</taxon>
        <taxon>Mucilaginibacter</taxon>
    </lineage>
</organism>
<proteinExistence type="predicted"/>
<dbReference type="EMBL" id="JANHOH010000001">
    <property type="protein sequence ID" value="MCQ6957508.1"/>
    <property type="molecule type" value="Genomic_DNA"/>
</dbReference>
<comment type="caution">
    <text evidence="1">The sequence shown here is derived from an EMBL/GenBank/DDBJ whole genome shotgun (WGS) entry which is preliminary data.</text>
</comment>
<sequence>MSTIDFSKILGDMLGAAKAQLADKWPAVESLATSSIKTLAQSLVDIEEMSLKGTITKEQAALLLNMHKNTAKMVLLSVEVVGIVAAEQAINAALDVVKDAINNTIGFGLIS</sequence>
<name>A0ABT1SZ64_9SPHI</name>
<accession>A0ABT1SZ64</accession>